<keyword evidence="2" id="KW-0418">Kinase</keyword>
<dbReference type="InterPro" id="IPR002731">
    <property type="entry name" value="ATPase_BadF"/>
</dbReference>
<evidence type="ECO:0000313" key="2">
    <source>
        <dbReference type="EMBL" id="SDW53783.1"/>
    </source>
</evidence>
<dbReference type="OrthoDB" id="63487at2"/>
<dbReference type="Gene3D" id="3.30.420.40">
    <property type="match status" value="2"/>
</dbReference>
<dbReference type="AlphaFoldDB" id="A0A1H2UC57"/>
<dbReference type="CDD" id="cd24082">
    <property type="entry name" value="ASKHA_NBD_GspK-like"/>
    <property type="match status" value="1"/>
</dbReference>
<dbReference type="PANTHER" id="PTHR43190:SF3">
    <property type="entry name" value="N-ACETYL-D-GLUCOSAMINE KINASE"/>
    <property type="match status" value="1"/>
</dbReference>
<organism evidence="2 3">
    <name type="scientific">Ruegeria halocynthiae</name>
    <dbReference type="NCBI Taxonomy" id="985054"/>
    <lineage>
        <taxon>Bacteria</taxon>
        <taxon>Pseudomonadati</taxon>
        <taxon>Pseudomonadota</taxon>
        <taxon>Alphaproteobacteria</taxon>
        <taxon>Rhodobacterales</taxon>
        <taxon>Roseobacteraceae</taxon>
        <taxon>Ruegeria</taxon>
    </lineage>
</organism>
<name>A0A1H2UC57_9RHOB</name>
<dbReference type="RefSeq" id="WP_074735068.1">
    <property type="nucleotide sequence ID" value="NZ_FNNP01000001.1"/>
</dbReference>
<feature type="domain" description="ATPase BadF/BadG/BcrA/BcrD type" evidence="1">
    <location>
        <begin position="12"/>
        <end position="255"/>
    </location>
</feature>
<dbReference type="EMBL" id="FNNP01000001">
    <property type="protein sequence ID" value="SDW53783.1"/>
    <property type="molecule type" value="Genomic_DNA"/>
</dbReference>
<dbReference type="Pfam" id="PF01869">
    <property type="entry name" value="BcrAD_BadFG"/>
    <property type="match status" value="1"/>
</dbReference>
<sequence>MSRPLDPIVLAVDGGGTRCRIAVSDDSLVQQVEVGSANVSTDFEAACVELKRGIASLAERLGLDASRIARVPAYLGLAGITGKTLAERLAGVLPFDHVRIEDDRPAALRGALGPKDGFVAHCGTGSFLAAQRGGQSVFAGGWGPVLGDQASAQWVGRRALSRTLDCIDDLQPVSEMAEVLLSRFGGAAGVVRAASGMSPTDFGALAPVVTLHAGRGDELAVSIMQAGAQYLAGRMEAMGWAPGLSICLTGGIGPHYAAYLPKIMQQGLANPLGDPLTGAIALARAFQEEIEHERC</sequence>
<accession>A0A1H2UC57</accession>
<dbReference type="SUPFAM" id="SSF53067">
    <property type="entry name" value="Actin-like ATPase domain"/>
    <property type="match status" value="2"/>
</dbReference>
<keyword evidence="2" id="KW-0808">Transferase</keyword>
<protein>
    <submittedName>
        <fullName evidence="2">Glucosamine kinase</fullName>
    </submittedName>
</protein>
<proteinExistence type="predicted"/>
<dbReference type="Proteomes" id="UP000183400">
    <property type="component" value="Unassembled WGS sequence"/>
</dbReference>
<keyword evidence="3" id="KW-1185">Reference proteome</keyword>
<dbReference type="InterPro" id="IPR043129">
    <property type="entry name" value="ATPase_NBD"/>
</dbReference>
<reference evidence="3" key="1">
    <citation type="submission" date="2016-10" db="EMBL/GenBank/DDBJ databases">
        <authorList>
            <person name="Varghese N."/>
            <person name="Submissions S."/>
        </authorList>
    </citation>
    <scope>NUCLEOTIDE SEQUENCE [LARGE SCALE GENOMIC DNA]</scope>
    <source>
        <strain evidence="3">DSM 27839</strain>
    </source>
</reference>
<evidence type="ECO:0000313" key="3">
    <source>
        <dbReference type="Proteomes" id="UP000183400"/>
    </source>
</evidence>
<dbReference type="GO" id="GO:0016301">
    <property type="term" value="F:kinase activity"/>
    <property type="evidence" value="ECO:0007669"/>
    <property type="project" value="UniProtKB-KW"/>
</dbReference>
<dbReference type="STRING" id="985054.SAMN05444358_1011094"/>
<gene>
    <name evidence="2" type="ORF">SAMN05444358_1011094</name>
</gene>
<dbReference type="InterPro" id="IPR052519">
    <property type="entry name" value="Euk-type_GlcNAc_Kinase"/>
</dbReference>
<dbReference type="PANTHER" id="PTHR43190">
    <property type="entry name" value="N-ACETYL-D-GLUCOSAMINE KINASE"/>
    <property type="match status" value="1"/>
</dbReference>
<evidence type="ECO:0000259" key="1">
    <source>
        <dbReference type="Pfam" id="PF01869"/>
    </source>
</evidence>